<comment type="caution">
    <text evidence="3">The sequence shown here is derived from an EMBL/GenBank/DDBJ whole genome shotgun (WGS) entry which is preliminary data.</text>
</comment>
<keyword evidence="4" id="KW-1185">Reference proteome</keyword>
<dbReference type="Pfam" id="PF07486">
    <property type="entry name" value="Hydrolase_2"/>
    <property type="match status" value="1"/>
</dbReference>
<name>A0A0M3AM78_9SPHN</name>
<feature type="domain" description="Cell wall hydrolase SleB" evidence="2">
    <location>
        <begin position="117"/>
        <end position="227"/>
    </location>
</feature>
<dbReference type="Gene3D" id="1.10.10.2520">
    <property type="entry name" value="Cell wall hydrolase SleB, domain 1"/>
    <property type="match status" value="1"/>
</dbReference>
<accession>A0A0M3AM78</accession>
<keyword evidence="3" id="KW-0378">Hydrolase</keyword>
<dbReference type="GO" id="GO:0016787">
    <property type="term" value="F:hydrolase activity"/>
    <property type="evidence" value="ECO:0007669"/>
    <property type="project" value="UniProtKB-KW"/>
</dbReference>
<organism evidence="3 4">
    <name type="scientific">Sphingobium chungbukense</name>
    <dbReference type="NCBI Taxonomy" id="56193"/>
    <lineage>
        <taxon>Bacteria</taxon>
        <taxon>Pseudomonadati</taxon>
        <taxon>Pseudomonadota</taxon>
        <taxon>Alphaproteobacteria</taxon>
        <taxon>Sphingomonadales</taxon>
        <taxon>Sphingomonadaceae</taxon>
        <taxon>Sphingobium</taxon>
    </lineage>
</organism>
<evidence type="ECO:0000313" key="3">
    <source>
        <dbReference type="EMBL" id="KKW91227.1"/>
    </source>
</evidence>
<dbReference type="InterPro" id="IPR042047">
    <property type="entry name" value="SleB_dom1"/>
</dbReference>
<feature type="chain" id="PRO_5005650353" evidence="1">
    <location>
        <begin position="30"/>
        <end position="313"/>
    </location>
</feature>
<evidence type="ECO:0000256" key="1">
    <source>
        <dbReference type="SAM" id="SignalP"/>
    </source>
</evidence>
<evidence type="ECO:0000259" key="2">
    <source>
        <dbReference type="Pfam" id="PF07486"/>
    </source>
</evidence>
<keyword evidence="1" id="KW-0732">Signal</keyword>
<dbReference type="Proteomes" id="UP000033874">
    <property type="component" value="Unassembled WGS sequence"/>
</dbReference>
<dbReference type="EMBL" id="LBIC01000007">
    <property type="protein sequence ID" value="KKW91227.1"/>
    <property type="molecule type" value="Genomic_DNA"/>
</dbReference>
<proteinExistence type="predicted"/>
<protein>
    <submittedName>
        <fullName evidence="3">Cell wall hydrolase</fullName>
    </submittedName>
</protein>
<gene>
    <name evidence="3" type="ORF">YP76_16795</name>
</gene>
<dbReference type="PATRIC" id="fig|56193.3.peg.3517"/>
<dbReference type="RefSeq" id="WP_046764742.1">
    <property type="nucleotide sequence ID" value="NZ_LBIC01000007.1"/>
</dbReference>
<feature type="signal peptide" evidence="1">
    <location>
        <begin position="1"/>
        <end position="29"/>
    </location>
</feature>
<sequence length="313" mass="32902">MASGGKWARHGAVAALALVALAAPRLITAAPLDLLAASETQDDPAEQAGENFPGSAFFFAQGAFDSVPGAVSLDSEHVLGLETVQAAPATAFHGLTALDSYRALNCLTSAIYYEAGSEPEDGQRAVAQVVLNRARHPACPKSVCGVVYQGSERTDYRCQFTFSCDGSMARMASAQDWARTRHIAAQALSGLVYKPVGLATYYHTLAVRPDWAAAMRPVAVIGAHIFYRPPGIAGTAAAFRISYSGRETLSGPSRTAWPIKSTPFDPAIGLPASLRPETPASVAASASPFPAAETALPQSTIRPEYRNSGRPLI</sequence>
<dbReference type="STRING" id="56193.YP76_16795"/>
<evidence type="ECO:0000313" key="4">
    <source>
        <dbReference type="Proteomes" id="UP000033874"/>
    </source>
</evidence>
<dbReference type="InterPro" id="IPR011105">
    <property type="entry name" value="Cell_wall_hydrolase_SleB"/>
</dbReference>
<dbReference type="AlphaFoldDB" id="A0A0M3AM78"/>
<reference evidence="3 4" key="1">
    <citation type="submission" date="2015-04" db="EMBL/GenBank/DDBJ databases">
        <title>Genome sequence of aromatic hydrocarbons-degrading Sphingobium chungbukense DJ77.</title>
        <authorList>
            <person name="Kim Y.-C."/>
            <person name="Chae J.-C."/>
        </authorList>
    </citation>
    <scope>NUCLEOTIDE SEQUENCE [LARGE SCALE GENOMIC DNA]</scope>
    <source>
        <strain evidence="3 4">DJ77</strain>
    </source>
</reference>